<keyword evidence="2" id="KW-0808">Transferase</keyword>
<dbReference type="PROSITE" id="PS00107">
    <property type="entry name" value="PROTEIN_KINASE_ATP"/>
    <property type="match status" value="1"/>
</dbReference>
<evidence type="ECO:0000256" key="6">
    <source>
        <dbReference type="PROSITE-ProRule" id="PRU10141"/>
    </source>
</evidence>
<dbReference type="PRINTS" id="PR00109">
    <property type="entry name" value="TYRKINASE"/>
</dbReference>
<feature type="compositionally biased region" description="Polar residues" evidence="7">
    <location>
        <begin position="1"/>
        <end position="14"/>
    </location>
</feature>
<keyword evidence="4" id="KW-0418">Kinase</keyword>
<feature type="region of interest" description="Disordered" evidence="7">
    <location>
        <begin position="557"/>
        <end position="586"/>
    </location>
</feature>
<feature type="region of interest" description="Disordered" evidence="7">
    <location>
        <begin position="891"/>
        <end position="932"/>
    </location>
</feature>
<keyword evidence="10" id="KW-1185">Reference proteome</keyword>
<dbReference type="PROSITE" id="PS00108">
    <property type="entry name" value="PROTEIN_KINASE_ST"/>
    <property type="match status" value="1"/>
</dbReference>
<evidence type="ECO:0000259" key="8">
    <source>
        <dbReference type="PROSITE" id="PS50011"/>
    </source>
</evidence>
<evidence type="ECO:0000313" key="9">
    <source>
        <dbReference type="EMBL" id="KAK6781169.1"/>
    </source>
</evidence>
<dbReference type="SUPFAM" id="SSF56112">
    <property type="entry name" value="Protein kinase-like (PK-like)"/>
    <property type="match status" value="1"/>
</dbReference>
<dbReference type="InterPro" id="IPR000270">
    <property type="entry name" value="PB1_dom"/>
</dbReference>
<feature type="domain" description="Protein kinase" evidence="8">
    <location>
        <begin position="954"/>
        <end position="1232"/>
    </location>
</feature>
<proteinExistence type="predicted"/>
<reference evidence="9 10" key="1">
    <citation type="submission" date="2024-02" db="EMBL/GenBank/DDBJ databases">
        <title>de novo genome assembly of Solanum bulbocastanum strain 11H21.</title>
        <authorList>
            <person name="Hosaka A.J."/>
        </authorList>
    </citation>
    <scope>NUCLEOTIDE SEQUENCE [LARGE SCALE GENOMIC DNA]</scope>
    <source>
        <tissue evidence="9">Young leaves</tissue>
    </source>
</reference>
<keyword evidence="1" id="KW-0723">Serine/threonine-protein kinase</keyword>
<dbReference type="InterPro" id="IPR011009">
    <property type="entry name" value="Kinase-like_dom_sf"/>
</dbReference>
<dbReference type="PANTHER" id="PTHR23257">
    <property type="entry name" value="SERINE-THREONINE PROTEIN KINASE"/>
    <property type="match status" value="1"/>
</dbReference>
<comment type="caution">
    <text evidence="9">The sequence shown here is derived from an EMBL/GenBank/DDBJ whole genome shotgun (WGS) entry which is preliminary data.</text>
</comment>
<dbReference type="Pfam" id="PF07714">
    <property type="entry name" value="PK_Tyr_Ser-Thr"/>
    <property type="match status" value="1"/>
</dbReference>
<dbReference type="CDD" id="cd13999">
    <property type="entry name" value="STKc_MAP3K-like"/>
    <property type="match status" value="1"/>
</dbReference>
<dbReference type="Pfam" id="PF00564">
    <property type="entry name" value="PB1"/>
    <property type="match status" value="1"/>
</dbReference>
<dbReference type="GO" id="GO:0004674">
    <property type="term" value="F:protein serine/threonine kinase activity"/>
    <property type="evidence" value="ECO:0007669"/>
    <property type="project" value="UniProtKB-KW"/>
</dbReference>
<dbReference type="PROSITE" id="PS50011">
    <property type="entry name" value="PROTEIN_KINASE_DOM"/>
    <property type="match status" value="1"/>
</dbReference>
<evidence type="ECO:0000256" key="4">
    <source>
        <dbReference type="ARBA" id="ARBA00022777"/>
    </source>
</evidence>
<feature type="compositionally biased region" description="Acidic residues" evidence="7">
    <location>
        <begin position="902"/>
        <end position="917"/>
    </location>
</feature>
<dbReference type="InterPro" id="IPR008271">
    <property type="entry name" value="Ser/Thr_kinase_AS"/>
</dbReference>
<dbReference type="GO" id="GO:0005524">
    <property type="term" value="F:ATP binding"/>
    <property type="evidence" value="ECO:0007669"/>
    <property type="project" value="UniProtKB-UniRule"/>
</dbReference>
<dbReference type="CDD" id="cd06410">
    <property type="entry name" value="PB1_UP2"/>
    <property type="match status" value="1"/>
</dbReference>
<protein>
    <recommendedName>
        <fullName evidence="8">Protein kinase domain-containing protein</fullName>
    </recommendedName>
</protein>
<dbReference type="InterPro" id="IPR017441">
    <property type="entry name" value="Protein_kinase_ATP_BS"/>
</dbReference>
<evidence type="ECO:0000256" key="7">
    <source>
        <dbReference type="SAM" id="MobiDB-lite"/>
    </source>
</evidence>
<keyword evidence="5 6" id="KW-0067">ATP-binding</keyword>
<evidence type="ECO:0000256" key="3">
    <source>
        <dbReference type="ARBA" id="ARBA00022741"/>
    </source>
</evidence>
<dbReference type="AlphaFoldDB" id="A0AAN8T4D9"/>
<dbReference type="GO" id="GO:0005737">
    <property type="term" value="C:cytoplasm"/>
    <property type="evidence" value="ECO:0007669"/>
    <property type="project" value="TreeGrafter"/>
</dbReference>
<feature type="compositionally biased region" description="Basic and acidic residues" evidence="7">
    <location>
        <begin position="918"/>
        <end position="932"/>
    </location>
</feature>
<dbReference type="Gene3D" id="1.10.510.10">
    <property type="entry name" value="Transferase(Phosphotransferase) domain 1"/>
    <property type="match status" value="1"/>
</dbReference>
<organism evidence="9 10">
    <name type="scientific">Solanum bulbocastanum</name>
    <name type="common">Wild potato</name>
    <dbReference type="NCBI Taxonomy" id="147425"/>
    <lineage>
        <taxon>Eukaryota</taxon>
        <taxon>Viridiplantae</taxon>
        <taxon>Streptophyta</taxon>
        <taxon>Embryophyta</taxon>
        <taxon>Tracheophyta</taxon>
        <taxon>Spermatophyta</taxon>
        <taxon>Magnoliopsida</taxon>
        <taxon>eudicotyledons</taxon>
        <taxon>Gunneridae</taxon>
        <taxon>Pentapetalae</taxon>
        <taxon>asterids</taxon>
        <taxon>lamiids</taxon>
        <taxon>Solanales</taxon>
        <taxon>Solanaceae</taxon>
        <taxon>Solanoideae</taxon>
        <taxon>Solaneae</taxon>
        <taxon>Solanum</taxon>
    </lineage>
</organism>
<dbReference type="InterPro" id="IPR000719">
    <property type="entry name" value="Prot_kinase_dom"/>
</dbReference>
<dbReference type="FunFam" id="3.30.200.20:FF:000081">
    <property type="entry name" value="Octicosapeptide/phox/Bem1p domain kinase superfamily protein"/>
    <property type="match status" value="1"/>
</dbReference>
<evidence type="ECO:0000256" key="5">
    <source>
        <dbReference type="ARBA" id="ARBA00022840"/>
    </source>
</evidence>
<dbReference type="PANTHER" id="PTHR23257:SF929">
    <property type="entry name" value="MITOSIS INHIBITOR PROTEIN KINASE WEE1-LIKE"/>
    <property type="match status" value="1"/>
</dbReference>
<dbReference type="Gene3D" id="3.10.20.90">
    <property type="entry name" value="Phosphatidylinositol 3-kinase Catalytic Subunit, Chain A, domain 1"/>
    <property type="match status" value="1"/>
</dbReference>
<keyword evidence="3 6" id="KW-0547">Nucleotide-binding</keyword>
<dbReference type="FunFam" id="3.10.20.90:FF:000058">
    <property type="entry name" value="Octicosapeptide/phox/Bem1p domain kinase superfamily protein"/>
    <property type="match status" value="1"/>
</dbReference>
<dbReference type="SUPFAM" id="SSF54277">
    <property type="entry name" value="CAD &amp; PB1 domains"/>
    <property type="match status" value="1"/>
</dbReference>
<feature type="binding site" evidence="6">
    <location>
        <position position="981"/>
    </location>
    <ligand>
        <name>ATP</name>
        <dbReference type="ChEBI" id="CHEBI:30616"/>
    </ligand>
</feature>
<dbReference type="InterPro" id="IPR050167">
    <property type="entry name" value="Ser_Thr_protein_kinase"/>
</dbReference>
<dbReference type="InterPro" id="IPR001245">
    <property type="entry name" value="Ser-Thr/Tyr_kinase_cat_dom"/>
</dbReference>
<dbReference type="GO" id="GO:0007165">
    <property type="term" value="P:signal transduction"/>
    <property type="evidence" value="ECO:0007669"/>
    <property type="project" value="TreeGrafter"/>
</dbReference>
<feature type="region of interest" description="Disordered" evidence="7">
    <location>
        <begin position="651"/>
        <end position="671"/>
    </location>
</feature>
<dbReference type="Proteomes" id="UP001371456">
    <property type="component" value="Unassembled WGS sequence"/>
</dbReference>
<evidence type="ECO:0000256" key="2">
    <source>
        <dbReference type="ARBA" id="ARBA00022679"/>
    </source>
</evidence>
<feature type="region of interest" description="Disordered" evidence="7">
    <location>
        <begin position="1"/>
        <end position="24"/>
    </location>
</feature>
<name>A0AAN8T4D9_SOLBU</name>
<gene>
    <name evidence="9" type="ORF">RDI58_023353</name>
</gene>
<evidence type="ECO:0000313" key="10">
    <source>
        <dbReference type="Proteomes" id="UP001371456"/>
    </source>
</evidence>
<evidence type="ECO:0000256" key="1">
    <source>
        <dbReference type="ARBA" id="ARBA00022527"/>
    </source>
</evidence>
<dbReference type="SMART" id="SM00666">
    <property type="entry name" value="PB1"/>
    <property type="match status" value="1"/>
</dbReference>
<sequence>MTSESCGISGQNVGNDVPLTENHDDRYRHNVSMQTGEEFSEEFLMKSLTPRKANITRDTEQSQLVIGISNPAQNCHIVSKELHDLLGIKRSDSNCGAEFLDYSPRIAYALEGDKKTYFDTASRCNRECSVSGQQPSRFFDERNRNIVAPCTTGRDIYASESPHSHQIRNPEAGVSESCGNGKIRLLCSYGGRILPRPNDGKLRYVGGETRIISIRKNLTFNELVKKTIAICNQPHTIKYQLPEEDLDALVSVSSDEDLQHMIEEYHDLGKSSQRLRLFLVPCADSEVPCSFEGMTLQQSEADYQYVVAVNGMLEPGHRRSSSRETFANQASQFGNTLDFSPMCQRDSPTYLPFENHNGGNSMNVKFLLRNPSSSYVNISQVPSTSYVQSSPLSPATFQITDPNRSHVLLNDNVASIDFPDASSPYVVEEPLYENFYHVDTTGYYYNCPLETTPRTNYPSNQSVSSAQFGQTELDSRRLMSNKREMHIEKLNYSQDIRMSPGSDIQAISGYSMHQDATDQSQLVERPNLSREDSISSPPSDFLREKFPSLAMSCSSQEWSTKEHEVTDENHLIAKKENQPNIEARERNQEYAEWSQSTTNWIKKACASFNKCSRSSEVNASNIPTVNGLEHELKLPKILCYSEPELSVYTSSSDPKIQVERHTSSPPIPQKKSIATSKQHHIDDDIIHITAPYTQACGGTKTAVPSISHEYSTNITGGRYVNYNLSPSTPGCLVKDQKESKHDHHVVATTMNKTTESCIYYELQPTIIKDSNDLQNIQSVPFPSEESIFYLDWRNPLTGDLSIPNSAADVAHTHEVSFHQKLVDGPHKSTEKENADRVAYEKAASGNVSFLHLQQSDDSYDIKLREIAVIVEDVTDSVPPDIPLSSTIVPLVQDEPSDGLPSAEEETNVENVFEESDHEDGRNGSKGKEESVSDSAIIEKEAGIYGLQIIKNSDLEELQELGSGTYGTVYYGKWRGTDVAIKRIKQSCFAGSSSEQERLIKEFWREAKILSKLHHPNIVALYGVVPNGPGGTVATVTEYMVNGSLRNVLARKDRSCRALDRRKKLMLALDAAFGIEYLHLKNIVHFDLKCENLLVNLGDPHRPVCKVGDFGLSRIKRNTLVSGGVRGTLPWMAPELLNGNSSRVSEKVDVFSFGITMWEILTGEEPYANLHCGAIIGKLLDGGIVNNTLRPPVPQRCDPEWGKLMEECWSPDSEARPSFTEITNRLRAMSQVLQPKTRART</sequence>
<dbReference type="SMART" id="SM00220">
    <property type="entry name" value="S_TKc"/>
    <property type="match status" value="1"/>
</dbReference>
<accession>A0AAN8T4D9</accession>
<dbReference type="EMBL" id="JBANQN010000009">
    <property type="protein sequence ID" value="KAK6781169.1"/>
    <property type="molecule type" value="Genomic_DNA"/>
</dbReference>
<feature type="compositionally biased region" description="Basic and acidic residues" evidence="7">
    <location>
        <begin position="559"/>
        <end position="586"/>
    </location>
</feature>
<feature type="region of interest" description="Disordered" evidence="7">
    <location>
        <begin position="511"/>
        <end position="541"/>
    </location>
</feature>